<organism evidence="1 2">
    <name type="scientific">Staphylococcus pasteuri</name>
    <dbReference type="NCBI Taxonomy" id="45972"/>
    <lineage>
        <taxon>Bacteria</taxon>
        <taxon>Bacillati</taxon>
        <taxon>Bacillota</taxon>
        <taxon>Bacilli</taxon>
        <taxon>Bacillales</taxon>
        <taxon>Staphylococcaceae</taxon>
        <taxon>Staphylococcus</taxon>
    </lineage>
</organism>
<evidence type="ECO:0000313" key="1">
    <source>
        <dbReference type="EMBL" id="SFZ79288.1"/>
    </source>
</evidence>
<reference evidence="1 2" key="1">
    <citation type="submission" date="2016-11" db="EMBL/GenBank/DDBJ databases">
        <authorList>
            <person name="Varghese N."/>
            <person name="Submissions S."/>
        </authorList>
    </citation>
    <scope>NUCLEOTIDE SEQUENCE [LARGE SCALE GENOMIC DNA]</scope>
    <source>
        <strain evidence="1 2">NFIX07</strain>
    </source>
</reference>
<name>A0ABY1H9U2_9STAP</name>
<evidence type="ECO:0000313" key="2">
    <source>
        <dbReference type="Proteomes" id="UP000182665"/>
    </source>
</evidence>
<gene>
    <name evidence="1" type="ORF">SAMN03097721_02650</name>
</gene>
<comment type="caution">
    <text evidence="1">The sequence shown here is derived from an EMBL/GenBank/DDBJ whole genome shotgun (WGS) entry which is preliminary data.</text>
</comment>
<accession>A0ABY1H9U2</accession>
<protein>
    <recommendedName>
        <fullName evidence="3">DUF961 domain-containing protein</fullName>
    </recommendedName>
</protein>
<dbReference type="Proteomes" id="UP000182665">
    <property type="component" value="Unassembled WGS sequence"/>
</dbReference>
<proteinExistence type="predicted"/>
<evidence type="ECO:0008006" key="3">
    <source>
        <dbReference type="Google" id="ProtNLM"/>
    </source>
</evidence>
<keyword evidence="2" id="KW-1185">Reference proteome</keyword>
<sequence length="145" mass="16752">MAGLKALDNFEIFDVEGFLKGKELVMVSCEKNYNKMKNEEGNKVPDPNSPRGLKFEINIDKDNAEYEVFDFNTKERKKQKGVNFRKSFILFIDKPELEPEKFDDFSVGEKVMIKGLKPSETMHFGSNLIVVADDLVKLERKQPQQ</sequence>
<dbReference type="EMBL" id="FPKT01000020">
    <property type="protein sequence ID" value="SFZ79288.1"/>
    <property type="molecule type" value="Genomic_DNA"/>
</dbReference>